<dbReference type="GO" id="GO:0016052">
    <property type="term" value="P:carbohydrate catabolic process"/>
    <property type="evidence" value="ECO:0007669"/>
    <property type="project" value="TreeGrafter"/>
</dbReference>
<evidence type="ECO:0000256" key="3">
    <source>
        <dbReference type="ARBA" id="ARBA00022842"/>
    </source>
</evidence>
<dbReference type="PANTHER" id="PTHR13794">
    <property type="entry name" value="ENOLASE SUPERFAMILY, MANDELATE RACEMASE"/>
    <property type="match status" value="1"/>
</dbReference>
<evidence type="ECO:0000313" key="5">
    <source>
        <dbReference type="EMBL" id="XBS68846.1"/>
    </source>
</evidence>
<feature type="domain" description="Enolase C-terminal" evidence="4">
    <location>
        <begin position="2"/>
        <end position="173"/>
    </location>
</feature>
<proteinExistence type="predicted"/>
<evidence type="ECO:0000256" key="1">
    <source>
        <dbReference type="ARBA" id="ARBA00001946"/>
    </source>
</evidence>
<sequence length="182" mass="19943">MIVDMNAAWRADTVIANLDELHNLNVSWIEEPTLVDDLEGCAKIAERLPRGMSIVGFETEQGLGSFNKLIKNKAVDIVQPDIGWTGGFTECKKIAALSLANHRPVSLHSFGSAVHFAASLQMSATMPNAEIMESEVNINPLKSDIVCDPFISDDKMNFIVSDKPGLGITIDWDKIGKYVVKI</sequence>
<dbReference type="Pfam" id="PF13378">
    <property type="entry name" value="MR_MLE_C"/>
    <property type="match status" value="1"/>
</dbReference>
<dbReference type="Gene3D" id="3.20.20.120">
    <property type="entry name" value="Enolase-like C-terminal domain"/>
    <property type="match status" value="1"/>
</dbReference>
<keyword evidence="2" id="KW-0479">Metal-binding</keyword>
<dbReference type="AlphaFoldDB" id="A0AAU7Q7D1"/>
<gene>
    <name evidence="5" type="ORF">ABK905_20105</name>
</gene>
<dbReference type="InterPro" id="IPR029065">
    <property type="entry name" value="Enolase_C-like"/>
</dbReference>
<dbReference type="SUPFAM" id="SSF51604">
    <property type="entry name" value="Enolase C-terminal domain-like"/>
    <property type="match status" value="1"/>
</dbReference>
<dbReference type="EMBL" id="CP157947">
    <property type="protein sequence ID" value="XBS68846.1"/>
    <property type="molecule type" value="Genomic_DNA"/>
</dbReference>
<evidence type="ECO:0000259" key="4">
    <source>
        <dbReference type="Pfam" id="PF13378"/>
    </source>
</evidence>
<protein>
    <submittedName>
        <fullName evidence="5">Enolase C-terminal domain-like protein</fullName>
    </submittedName>
</protein>
<dbReference type="InterPro" id="IPR046945">
    <property type="entry name" value="RHMD-like"/>
</dbReference>
<accession>A0AAU7Q7D1</accession>
<evidence type="ECO:0000256" key="2">
    <source>
        <dbReference type="ARBA" id="ARBA00022723"/>
    </source>
</evidence>
<dbReference type="InterPro" id="IPR036849">
    <property type="entry name" value="Enolase-like_C_sf"/>
</dbReference>
<dbReference type="GO" id="GO:0016836">
    <property type="term" value="F:hydro-lyase activity"/>
    <property type="evidence" value="ECO:0007669"/>
    <property type="project" value="TreeGrafter"/>
</dbReference>
<organism evidence="5">
    <name type="scientific">Acerihabitans sp. KWT182</name>
    <dbReference type="NCBI Taxonomy" id="3157919"/>
    <lineage>
        <taxon>Bacteria</taxon>
        <taxon>Pseudomonadati</taxon>
        <taxon>Pseudomonadota</taxon>
        <taxon>Gammaproteobacteria</taxon>
        <taxon>Enterobacterales</taxon>
        <taxon>Pectobacteriaceae</taxon>
        <taxon>Acerihabitans</taxon>
    </lineage>
</organism>
<dbReference type="GO" id="GO:0000287">
    <property type="term" value="F:magnesium ion binding"/>
    <property type="evidence" value="ECO:0007669"/>
    <property type="project" value="TreeGrafter"/>
</dbReference>
<dbReference type="PANTHER" id="PTHR13794:SF58">
    <property type="entry name" value="MITOCHONDRIAL ENOLASE SUPERFAMILY MEMBER 1"/>
    <property type="match status" value="1"/>
</dbReference>
<comment type="cofactor">
    <cofactor evidence="1">
        <name>Mg(2+)</name>
        <dbReference type="ChEBI" id="CHEBI:18420"/>
    </cofactor>
</comment>
<keyword evidence="3" id="KW-0460">Magnesium</keyword>
<name>A0AAU7Q7D1_9GAMM</name>
<reference evidence="5" key="1">
    <citation type="submission" date="2024-06" db="EMBL/GenBank/DDBJ databases">
        <authorList>
            <person name="Coelho C."/>
            <person name="Bento M."/>
            <person name="Garcia E."/>
            <person name="Camelo A."/>
            <person name="Brandao I."/>
            <person name="Espirito Santo C."/>
            <person name="Trovao J."/>
            <person name="Verissimo A."/>
            <person name="Costa J."/>
            <person name="Tiago I."/>
        </authorList>
    </citation>
    <scope>NUCLEOTIDE SEQUENCE</scope>
    <source>
        <strain evidence="5">KWT182</strain>
    </source>
</reference>